<dbReference type="EMBL" id="CAADII010000013">
    <property type="protein sequence ID" value="VFR53804.1"/>
    <property type="molecule type" value="Genomic_DNA"/>
</dbReference>
<reference evidence="3" key="1">
    <citation type="submission" date="2019-03" db="EMBL/GenBank/DDBJ databases">
        <authorList>
            <person name="Danneels B."/>
        </authorList>
    </citation>
    <scope>NUCLEOTIDE SEQUENCE</scope>
</reference>
<sequence length="47" mass="5260">MACAIPQARAALGAWGRQLAERMTDALFELPPACQEAFRQQRQRTSL</sequence>
<protein>
    <submittedName>
        <fullName evidence="3">Uncharacterized protein</fullName>
    </submittedName>
</protein>
<evidence type="ECO:0000313" key="2">
    <source>
        <dbReference type="EMBL" id="VFR77142.1"/>
    </source>
</evidence>
<gene>
    <name evidence="2" type="ORF">ANT3_0711</name>
    <name evidence="1" type="ORF">BRI6_0768</name>
    <name evidence="3" type="ORF">BRI9_0823</name>
    <name evidence="4" type="ORF">IVO3_0822</name>
    <name evidence="5" type="ORF">RAN7_0762</name>
</gene>
<dbReference type="EMBL" id="CAADIP010000053">
    <property type="protein sequence ID" value="VFR97731.1"/>
    <property type="molecule type" value="Genomic_DNA"/>
</dbReference>
<dbReference type="AlphaFoldDB" id="A0A484TUE4"/>
<organism evidence="3">
    <name type="scientific">plant metagenome</name>
    <dbReference type="NCBI Taxonomy" id="1297885"/>
    <lineage>
        <taxon>unclassified sequences</taxon>
        <taxon>metagenomes</taxon>
        <taxon>organismal metagenomes</taxon>
    </lineage>
</organism>
<proteinExistence type="predicted"/>
<evidence type="ECO:0000313" key="1">
    <source>
        <dbReference type="EMBL" id="VFR53804.1"/>
    </source>
</evidence>
<evidence type="ECO:0000313" key="4">
    <source>
        <dbReference type="EMBL" id="VFR97731.1"/>
    </source>
</evidence>
<evidence type="ECO:0000313" key="5">
    <source>
        <dbReference type="EMBL" id="VFS28259.1"/>
    </source>
</evidence>
<accession>A0A484TUE4</accession>
<evidence type="ECO:0000313" key="3">
    <source>
        <dbReference type="EMBL" id="VFR77185.1"/>
    </source>
</evidence>
<dbReference type="EMBL" id="CAADIK010000040">
    <property type="protein sequence ID" value="VFR77185.1"/>
    <property type="molecule type" value="Genomic_DNA"/>
</dbReference>
<dbReference type="EMBL" id="CAADIZ010000045">
    <property type="protein sequence ID" value="VFS28259.1"/>
    <property type="molecule type" value="Genomic_DNA"/>
</dbReference>
<name>A0A484TUE4_9ZZZZ</name>
<dbReference type="EMBL" id="CAADID010000025">
    <property type="protein sequence ID" value="VFR77142.1"/>
    <property type="molecule type" value="Genomic_DNA"/>
</dbReference>